<proteinExistence type="predicted"/>
<dbReference type="AlphaFoldDB" id="A2DDK1"/>
<reference evidence="6" key="1">
    <citation type="submission" date="2006-10" db="EMBL/GenBank/DDBJ databases">
        <authorList>
            <person name="Amadeo P."/>
            <person name="Zhao Q."/>
            <person name="Wortman J."/>
            <person name="Fraser-Liggett C."/>
            <person name="Carlton J."/>
        </authorList>
    </citation>
    <scope>NUCLEOTIDE SEQUENCE</scope>
    <source>
        <strain evidence="6">G3</strain>
    </source>
</reference>
<comment type="subcellular location">
    <subcellularLocation>
        <location evidence="1">Nucleus</location>
    </subcellularLocation>
</comment>
<evidence type="ECO:0000256" key="2">
    <source>
        <dbReference type="ARBA" id="ARBA00022574"/>
    </source>
</evidence>
<evidence type="ECO:0000313" key="7">
    <source>
        <dbReference type="Proteomes" id="UP000001542"/>
    </source>
</evidence>
<dbReference type="EMBL" id="DS113190">
    <property type="protein sequence ID" value="EAY21377.1"/>
    <property type="molecule type" value="Genomic_DNA"/>
</dbReference>
<dbReference type="STRING" id="5722.A2DDK1"/>
<dbReference type="PANTHER" id="PTHR19848">
    <property type="entry name" value="WD40 REPEAT PROTEIN"/>
    <property type="match status" value="1"/>
</dbReference>
<dbReference type="KEGG" id="tva:5466933"/>
<dbReference type="Pfam" id="PF00400">
    <property type="entry name" value="WD40"/>
    <property type="match status" value="1"/>
</dbReference>
<evidence type="ECO:0000256" key="4">
    <source>
        <dbReference type="ARBA" id="ARBA00023242"/>
    </source>
</evidence>
<dbReference type="VEuPathDB" id="TrichDB:TVAG_198140"/>
<evidence type="ECO:0000256" key="1">
    <source>
        <dbReference type="ARBA" id="ARBA00004123"/>
    </source>
</evidence>
<feature type="repeat" description="WD" evidence="5">
    <location>
        <begin position="54"/>
        <end position="85"/>
    </location>
</feature>
<organism evidence="6 7">
    <name type="scientific">Trichomonas vaginalis (strain ATCC PRA-98 / G3)</name>
    <dbReference type="NCBI Taxonomy" id="412133"/>
    <lineage>
        <taxon>Eukaryota</taxon>
        <taxon>Metamonada</taxon>
        <taxon>Parabasalia</taxon>
        <taxon>Trichomonadida</taxon>
        <taxon>Trichomonadidae</taxon>
        <taxon>Trichomonas</taxon>
    </lineage>
</organism>
<accession>A2DDK1</accession>
<evidence type="ECO:0000256" key="5">
    <source>
        <dbReference type="PROSITE-ProRule" id="PRU00221"/>
    </source>
</evidence>
<dbReference type="OrthoDB" id="972532at2759"/>
<dbReference type="InParanoid" id="A2DDK1"/>
<dbReference type="PANTHER" id="PTHR19848:SF0">
    <property type="entry name" value="NOTCHLESS PROTEIN HOMOLOG 1"/>
    <property type="match status" value="1"/>
</dbReference>
<keyword evidence="7" id="KW-1185">Reference proteome</keyword>
<sequence length="774" mass="87170">MSWVLDSAFSIHNTTASLQYDKYLYVGNEDFEIRVWNTQTSTLFRKLPPDRLKQSGHTGKITGFAYSSRYDLLFSCGYDGSIITWHGTTMVHRYQHFKNKSKHVQTPSPIYSIYFNEENEILVIGLDGEIVTFELSPTIMSQLVANGDSCPFTLRQTARIHHDIIHKLAGFQRRLFSCSYDHTVATTQLMDLTVSKTVAKLPTTPSALYAEMSQQSFVVGDLTGSIKTYSVEGLYLGSVAENLAGGVHSIYMDNAMQLIWVASKDGNIHIIDQHHQNSDISENFQMFKDLPVAGSSKANFEVILGDGLNTRVTAIVNHKYVYSWKWSNSAYLFRYKMRDKGVSAFSGFIFSDDMIPSPVTTNKKRTVSVQTITTKRPNNSMVALGLNVFVGGSSIFALRQASSYLYQSDILLSVADASCFEFCYPELCLLAGFKNGNLMSICLSEIRNITAVHTENARISIILVHNSKAITFAGDELSMAYWDCQDKLEKILQRERIHDNPITAAVIIKNTSEMYTCDTKGFMRQWQVSKNDIKEVLLIDHSQFGSISFCVLSQMEDMIICSSSDGYIRGWHTSNVLGAATFVFSTSPCYVTALAPAAFNTILIASDDKTIRLISLNTREEKAIFVGHNDLIVGIYSTPRSDRWVSIQWDGELFFWSQVKPAESGTVSSTVRETATPMVTSRLPKLYTGRSAEQIAQNALQQQQAMLSQSQNSEQIISIYEKNRKALLLKRRDQERQARAERRTPQYHQILQLTNIVQKVIKDYETEKAKSSLN</sequence>
<evidence type="ECO:0000313" key="6">
    <source>
        <dbReference type="EMBL" id="EAY21377.1"/>
    </source>
</evidence>
<protein>
    <recommendedName>
        <fullName evidence="8">Guanine nucleotide-binding protein subunit beta-like protein</fullName>
    </recommendedName>
</protein>
<dbReference type="GO" id="GO:0005634">
    <property type="term" value="C:nucleus"/>
    <property type="evidence" value="ECO:0007669"/>
    <property type="project" value="UniProtKB-SubCell"/>
</dbReference>
<dbReference type="PROSITE" id="PS50082">
    <property type="entry name" value="WD_REPEATS_2"/>
    <property type="match status" value="1"/>
</dbReference>
<evidence type="ECO:0000256" key="3">
    <source>
        <dbReference type="ARBA" id="ARBA00022737"/>
    </source>
</evidence>
<dbReference type="InterPro" id="IPR001680">
    <property type="entry name" value="WD40_rpt"/>
</dbReference>
<dbReference type="SUPFAM" id="SSF50998">
    <property type="entry name" value="Quinoprotein alcohol dehydrogenase-like"/>
    <property type="match status" value="1"/>
</dbReference>
<dbReference type="SMART" id="SM00320">
    <property type="entry name" value="WD40"/>
    <property type="match status" value="8"/>
</dbReference>
<dbReference type="InterPro" id="IPR015943">
    <property type="entry name" value="WD40/YVTN_repeat-like_dom_sf"/>
</dbReference>
<evidence type="ECO:0008006" key="8">
    <source>
        <dbReference type="Google" id="ProtNLM"/>
    </source>
</evidence>
<dbReference type="Proteomes" id="UP000001542">
    <property type="component" value="Unassembled WGS sequence"/>
</dbReference>
<dbReference type="VEuPathDB" id="TrichDB:TVAGG3_0998550"/>
<name>A2DDK1_TRIV3</name>
<reference evidence="6" key="2">
    <citation type="journal article" date="2007" name="Science">
        <title>Draft genome sequence of the sexually transmitted pathogen Trichomonas vaginalis.</title>
        <authorList>
            <person name="Carlton J.M."/>
            <person name="Hirt R.P."/>
            <person name="Silva J.C."/>
            <person name="Delcher A.L."/>
            <person name="Schatz M."/>
            <person name="Zhao Q."/>
            <person name="Wortman J.R."/>
            <person name="Bidwell S.L."/>
            <person name="Alsmark U.C.M."/>
            <person name="Besteiro S."/>
            <person name="Sicheritz-Ponten T."/>
            <person name="Noel C.J."/>
            <person name="Dacks J.B."/>
            <person name="Foster P.G."/>
            <person name="Simillion C."/>
            <person name="Van de Peer Y."/>
            <person name="Miranda-Saavedra D."/>
            <person name="Barton G.J."/>
            <person name="Westrop G.D."/>
            <person name="Mueller S."/>
            <person name="Dessi D."/>
            <person name="Fiori P.L."/>
            <person name="Ren Q."/>
            <person name="Paulsen I."/>
            <person name="Zhang H."/>
            <person name="Bastida-Corcuera F.D."/>
            <person name="Simoes-Barbosa A."/>
            <person name="Brown M.T."/>
            <person name="Hayes R.D."/>
            <person name="Mukherjee M."/>
            <person name="Okumura C.Y."/>
            <person name="Schneider R."/>
            <person name="Smith A.J."/>
            <person name="Vanacova S."/>
            <person name="Villalvazo M."/>
            <person name="Haas B.J."/>
            <person name="Pertea M."/>
            <person name="Feldblyum T.V."/>
            <person name="Utterback T.R."/>
            <person name="Shu C.L."/>
            <person name="Osoegawa K."/>
            <person name="de Jong P.J."/>
            <person name="Hrdy I."/>
            <person name="Horvathova L."/>
            <person name="Zubacova Z."/>
            <person name="Dolezal P."/>
            <person name="Malik S.B."/>
            <person name="Logsdon J.M. Jr."/>
            <person name="Henze K."/>
            <person name="Gupta A."/>
            <person name="Wang C.C."/>
            <person name="Dunne R.L."/>
            <person name="Upcroft J.A."/>
            <person name="Upcroft P."/>
            <person name="White O."/>
            <person name="Salzberg S.L."/>
            <person name="Tang P."/>
            <person name="Chiu C.-H."/>
            <person name="Lee Y.-S."/>
            <person name="Embley T.M."/>
            <person name="Coombs G.H."/>
            <person name="Mottram J.C."/>
            <person name="Tachezy J."/>
            <person name="Fraser-Liggett C.M."/>
            <person name="Johnson P.J."/>
        </authorList>
    </citation>
    <scope>NUCLEOTIDE SEQUENCE [LARGE SCALE GENOMIC DNA]</scope>
    <source>
        <strain evidence="6">G3</strain>
    </source>
</reference>
<dbReference type="RefSeq" id="XP_001582363.1">
    <property type="nucleotide sequence ID" value="XM_001582313.1"/>
</dbReference>
<keyword evidence="3" id="KW-0677">Repeat</keyword>
<gene>
    <name evidence="6" type="ORF">TVAG_198140</name>
</gene>
<dbReference type="InterPro" id="IPR011047">
    <property type="entry name" value="Quinoprotein_ADH-like_sf"/>
</dbReference>
<keyword evidence="4" id="KW-0539">Nucleus</keyword>
<keyword evidence="2 5" id="KW-0853">WD repeat</keyword>
<dbReference type="Gene3D" id="2.130.10.10">
    <property type="entry name" value="YVTN repeat-like/Quinoprotein amine dehydrogenase"/>
    <property type="match status" value="2"/>
</dbReference>